<dbReference type="PRINTS" id="PR00421">
    <property type="entry name" value="THIOREDOXIN"/>
</dbReference>
<evidence type="ECO:0000256" key="3">
    <source>
        <dbReference type="ARBA" id="ARBA00022982"/>
    </source>
</evidence>
<evidence type="ECO:0000256" key="5">
    <source>
        <dbReference type="ARBA" id="ARBA00023284"/>
    </source>
</evidence>
<evidence type="ECO:0000313" key="11">
    <source>
        <dbReference type="EMBL" id="TKZ19341.1"/>
    </source>
</evidence>
<dbReference type="OrthoDB" id="9790390at2"/>
<dbReference type="FunFam" id="3.40.30.10:FF:000001">
    <property type="entry name" value="Thioredoxin"/>
    <property type="match status" value="1"/>
</dbReference>
<dbReference type="PROSITE" id="PS51352">
    <property type="entry name" value="THIOREDOXIN_2"/>
    <property type="match status" value="1"/>
</dbReference>
<feature type="site" description="Deprotonates C-terminal active site Cys" evidence="8">
    <location>
        <position position="25"/>
    </location>
</feature>
<dbReference type="PIRSF" id="PIRSF000077">
    <property type="entry name" value="Thioredoxin"/>
    <property type="match status" value="1"/>
</dbReference>
<feature type="active site" description="Nucleophile" evidence="8">
    <location>
        <position position="31"/>
    </location>
</feature>
<evidence type="ECO:0000256" key="4">
    <source>
        <dbReference type="ARBA" id="ARBA00023157"/>
    </source>
</evidence>
<dbReference type="InterPro" id="IPR017937">
    <property type="entry name" value="Thioredoxin_CS"/>
</dbReference>
<comment type="caution">
    <text evidence="11">The sequence shown here is derived from an EMBL/GenBank/DDBJ whole genome shotgun (WGS) entry which is preliminary data.</text>
</comment>
<organism evidence="11 12">
    <name type="scientific">Shimia litoralis</name>
    <dbReference type="NCBI Taxonomy" id="420403"/>
    <lineage>
        <taxon>Bacteria</taxon>
        <taxon>Pseudomonadati</taxon>
        <taxon>Pseudomonadota</taxon>
        <taxon>Alphaproteobacteria</taxon>
        <taxon>Rhodobacterales</taxon>
        <taxon>Roseobacteraceae</taxon>
    </lineage>
</organism>
<dbReference type="CDD" id="cd02947">
    <property type="entry name" value="TRX_family"/>
    <property type="match status" value="1"/>
</dbReference>
<protein>
    <recommendedName>
        <fullName evidence="6 7">Thioredoxin</fullName>
    </recommendedName>
</protein>
<dbReference type="EMBL" id="SULI01000013">
    <property type="protein sequence ID" value="TKZ19341.1"/>
    <property type="molecule type" value="Genomic_DNA"/>
</dbReference>
<dbReference type="RefSeq" id="WP_138016525.1">
    <property type="nucleotide sequence ID" value="NZ_SULI01000013.1"/>
</dbReference>
<keyword evidence="4 9" id="KW-1015">Disulfide bond</keyword>
<proteinExistence type="inferred from homology"/>
<keyword evidence="12" id="KW-1185">Reference proteome</keyword>
<dbReference type="PROSITE" id="PS00194">
    <property type="entry name" value="THIOREDOXIN_1"/>
    <property type="match status" value="1"/>
</dbReference>
<evidence type="ECO:0000256" key="8">
    <source>
        <dbReference type="PIRSR" id="PIRSR000077-1"/>
    </source>
</evidence>
<dbReference type="Proteomes" id="UP000306575">
    <property type="component" value="Unassembled WGS sequence"/>
</dbReference>
<dbReference type="Gene3D" id="3.40.30.10">
    <property type="entry name" value="Glutaredoxin"/>
    <property type="match status" value="1"/>
</dbReference>
<name>A0A4V6F1M3_9RHOB</name>
<dbReference type="GO" id="GO:0015035">
    <property type="term" value="F:protein-disulfide reductase activity"/>
    <property type="evidence" value="ECO:0007669"/>
    <property type="project" value="UniProtKB-UniRule"/>
</dbReference>
<dbReference type="AlphaFoldDB" id="A0A4V6F1M3"/>
<dbReference type="InterPro" id="IPR005746">
    <property type="entry name" value="Thioredoxin"/>
</dbReference>
<feature type="site" description="Contributes to redox potential value" evidence="8">
    <location>
        <position position="32"/>
    </location>
</feature>
<evidence type="ECO:0000256" key="7">
    <source>
        <dbReference type="PIRNR" id="PIRNR000077"/>
    </source>
</evidence>
<dbReference type="SUPFAM" id="SSF52833">
    <property type="entry name" value="Thioredoxin-like"/>
    <property type="match status" value="1"/>
</dbReference>
<feature type="disulfide bond" description="Redox-active" evidence="9">
    <location>
        <begin position="31"/>
        <end position="34"/>
    </location>
</feature>
<reference evidence="11 12" key="1">
    <citation type="submission" date="2019-04" db="EMBL/GenBank/DDBJ databases">
        <title>Genome sequence of Pelagicola litoralis CL-ES2.</title>
        <authorList>
            <person name="Cao J."/>
        </authorList>
    </citation>
    <scope>NUCLEOTIDE SEQUENCE [LARGE SCALE GENOMIC DNA]</scope>
    <source>
        <strain evidence="11 12">CL-ES2</strain>
    </source>
</reference>
<evidence type="ECO:0000259" key="10">
    <source>
        <dbReference type="PROSITE" id="PS51352"/>
    </source>
</evidence>
<sequence>MATVAVTDASFEAEVTQSDIPVVVDFWAEWCGPCKQIGPSLEELSAEFEGKVKIAKVDVDSNPNAAAAMGVRGIPALFIIKDGQVVSNRAGAAPKAALQSWIEDSL</sequence>
<feature type="site" description="Contributes to redox potential value" evidence="8">
    <location>
        <position position="33"/>
    </location>
</feature>
<comment type="similarity">
    <text evidence="1 7">Belongs to the thioredoxin family.</text>
</comment>
<evidence type="ECO:0000256" key="9">
    <source>
        <dbReference type="PIRSR" id="PIRSR000077-4"/>
    </source>
</evidence>
<gene>
    <name evidence="11" type="primary">trxA</name>
    <name evidence="11" type="ORF">FAP39_11375</name>
</gene>
<dbReference type="PANTHER" id="PTHR45663">
    <property type="entry name" value="GEO12009P1"/>
    <property type="match status" value="1"/>
</dbReference>
<evidence type="ECO:0000256" key="6">
    <source>
        <dbReference type="NCBIfam" id="TIGR01068"/>
    </source>
</evidence>
<keyword evidence="5 9" id="KW-0676">Redox-active center</keyword>
<dbReference type="NCBIfam" id="TIGR01068">
    <property type="entry name" value="thioredoxin"/>
    <property type="match status" value="1"/>
</dbReference>
<evidence type="ECO:0000256" key="2">
    <source>
        <dbReference type="ARBA" id="ARBA00022448"/>
    </source>
</evidence>
<keyword evidence="2" id="KW-0813">Transport</keyword>
<keyword evidence="3" id="KW-0249">Electron transport</keyword>
<feature type="active site" description="Nucleophile" evidence="8">
    <location>
        <position position="34"/>
    </location>
</feature>
<dbReference type="InterPro" id="IPR013766">
    <property type="entry name" value="Thioredoxin_domain"/>
</dbReference>
<evidence type="ECO:0000256" key="1">
    <source>
        <dbReference type="ARBA" id="ARBA00008987"/>
    </source>
</evidence>
<dbReference type="InterPro" id="IPR036249">
    <property type="entry name" value="Thioredoxin-like_sf"/>
</dbReference>
<dbReference type="PANTHER" id="PTHR45663:SF11">
    <property type="entry name" value="GEO12009P1"/>
    <property type="match status" value="1"/>
</dbReference>
<accession>A0A4V6F1M3</accession>
<feature type="domain" description="Thioredoxin" evidence="10">
    <location>
        <begin position="1"/>
        <end position="106"/>
    </location>
</feature>
<evidence type="ECO:0000313" key="12">
    <source>
        <dbReference type="Proteomes" id="UP000306575"/>
    </source>
</evidence>
<dbReference type="Pfam" id="PF00085">
    <property type="entry name" value="Thioredoxin"/>
    <property type="match status" value="1"/>
</dbReference>
<dbReference type="GO" id="GO:0005737">
    <property type="term" value="C:cytoplasm"/>
    <property type="evidence" value="ECO:0007669"/>
    <property type="project" value="TreeGrafter"/>
</dbReference>